<keyword evidence="3" id="KW-0687">Ribonucleoprotein</keyword>
<reference evidence="2" key="1">
    <citation type="journal article" date="2015" name="Nat. Genet.">
        <title>The pineapple genome and the evolution of CAM photosynthesis.</title>
        <authorList>
            <person name="Ming R."/>
            <person name="VanBuren R."/>
            <person name="Wai C.M."/>
            <person name="Tang H."/>
            <person name="Schatz M.C."/>
            <person name="Bowers J.E."/>
            <person name="Lyons E."/>
            <person name="Wang M.L."/>
            <person name="Chen J."/>
            <person name="Biggers E."/>
            <person name="Zhang J."/>
            <person name="Huang L."/>
            <person name="Zhang L."/>
            <person name="Miao W."/>
            <person name="Zhang J."/>
            <person name="Ye Z."/>
            <person name="Miao C."/>
            <person name="Lin Z."/>
            <person name="Wang H."/>
            <person name="Zhou H."/>
            <person name="Yim W.C."/>
            <person name="Priest H.D."/>
            <person name="Zheng C."/>
            <person name="Woodhouse M."/>
            <person name="Edger P.P."/>
            <person name="Guyot R."/>
            <person name="Guo H.B."/>
            <person name="Guo H."/>
            <person name="Zheng G."/>
            <person name="Singh R."/>
            <person name="Sharma A."/>
            <person name="Min X."/>
            <person name="Zheng Y."/>
            <person name="Lee H."/>
            <person name="Gurtowski J."/>
            <person name="Sedlazeck F.J."/>
            <person name="Harkess A."/>
            <person name="McKain M.R."/>
            <person name="Liao Z."/>
            <person name="Fang J."/>
            <person name="Liu J."/>
            <person name="Zhang X."/>
            <person name="Zhang Q."/>
            <person name="Hu W."/>
            <person name="Qin Y."/>
            <person name="Wang K."/>
            <person name="Chen L.Y."/>
            <person name="Shirley N."/>
            <person name="Lin Y.R."/>
            <person name="Liu L.Y."/>
            <person name="Hernandez A.G."/>
            <person name="Wright C.L."/>
            <person name="Bulone V."/>
            <person name="Tuskan G.A."/>
            <person name="Heath K."/>
            <person name="Zee F."/>
            <person name="Moore P.H."/>
            <person name="Sunkar R."/>
            <person name="Leebens-Mack J.H."/>
            <person name="Mockler T."/>
            <person name="Bennetzen J.L."/>
            <person name="Freeling M."/>
            <person name="Sankoff D."/>
            <person name="Paterson A.H."/>
            <person name="Zhu X."/>
            <person name="Yang X."/>
            <person name="Smith J.A."/>
            <person name="Cushman J.C."/>
            <person name="Paull R.E."/>
            <person name="Yu Q."/>
        </authorList>
    </citation>
    <scope>NUCLEOTIDE SEQUENCE [LARGE SCALE GENOMIC DNA]</scope>
    <source>
        <strain evidence="2">cv. F153</strain>
    </source>
</reference>
<gene>
    <name evidence="3" type="primary">LOC109703478</name>
</gene>
<evidence type="ECO:0000313" key="3">
    <source>
        <dbReference type="RefSeq" id="XP_020079671.1"/>
    </source>
</evidence>
<accession>A0A6P5E975</accession>
<feature type="compositionally biased region" description="Basic and acidic residues" evidence="1">
    <location>
        <begin position="101"/>
        <end position="112"/>
    </location>
</feature>
<reference evidence="3" key="2">
    <citation type="submission" date="2025-08" db="UniProtKB">
        <authorList>
            <consortium name="RefSeq"/>
        </authorList>
    </citation>
    <scope>IDENTIFICATION</scope>
    <source>
        <tissue evidence="3">Leaf</tissue>
    </source>
</reference>
<name>A0A6P5E975_ANACO</name>
<evidence type="ECO:0000313" key="2">
    <source>
        <dbReference type="Proteomes" id="UP000515123"/>
    </source>
</evidence>
<protein>
    <submittedName>
        <fullName evidence="3">Heterogeneous nuclear ribonucleoprotein A1, A2/B1 homolog</fullName>
    </submittedName>
</protein>
<proteinExistence type="predicted"/>
<feature type="region of interest" description="Disordered" evidence="1">
    <location>
        <begin position="24"/>
        <end position="44"/>
    </location>
</feature>
<dbReference type="AlphaFoldDB" id="A0A6P5E975"/>
<feature type="compositionally biased region" description="Low complexity" evidence="1">
    <location>
        <begin position="131"/>
        <end position="142"/>
    </location>
</feature>
<dbReference type="Proteomes" id="UP000515123">
    <property type="component" value="Linkage group 25"/>
</dbReference>
<keyword evidence="2" id="KW-1185">Reference proteome</keyword>
<feature type="region of interest" description="Disordered" evidence="1">
    <location>
        <begin position="79"/>
        <end position="159"/>
    </location>
</feature>
<organism evidence="2 3">
    <name type="scientific">Ananas comosus</name>
    <name type="common">Pineapple</name>
    <name type="synonym">Ananas ananas</name>
    <dbReference type="NCBI Taxonomy" id="4615"/>
    <lineage>
        <taxon>Eukaryota</taxon>
        <taxon>Viridiplantae</taxon>
        <taxon>Streptophyta</taxon>
        <taxon>Embryophyta</taxon>
        <taxon>Tracheophyta</taxon>
        <taxon>Spermatophyta</taxon>
        <taxon>Magnoliopsida</taxon>
        <taxon>Liliopsida</taxon>
        <taxon>Poales</taxon>
        <taxon>Bromeliaceae</taxon>
        <taxon>Bromelioideae</taxon>
        <taxon>Ananas</taxon>
    </lineage>
</organism>
<sequence>MCWNIKTAYRSQGELGLVAAGRTAGGPARGGRAVTGGAQGSDGWTPEAEGKVVLPSVGGGGAWEPGGIGLGPHGVWAAAGDLSGGRQRAGTAGRQAGGCRRSPEGGEADGGRRRSAKTEVTQARPGLTAVAAGSSRGSGRARGWPESAGKMPKMGLSQGMLKLGF</sequence>
<dbReference type="RefSeq" id="XP_020079671.1">
    <property type="nucleotide sequence ID" value="XM_020224082.1"/>
</dbReference>
<evidence type="ECO:0000256" key="1">
    <source>
        <dbReference type="SAM" id="MobiDB-lite"/>
    </source>
</evidence>
<feature type="compositionally biased region" description="Low complexity" evidence="1">
    <location>
        <begin position="84"/>
        <end position="100"/>
    </location>
</feature>
<feature type="compositionally biased region" description="Gly residues" evidence="1">
    <location>
        <begin position="24"/>
        <end position="40"/>
    </location>
</feature>
<dbReference type="GO" id="GO:1990904">
    <property type="term" value="C:ribonucleoprotein complex"/>
    <property type="evidence" value="ECO:0007669"/>
    <property type="project" value="UniProtKB-KW"/>
</dbReference>
<dbReference type="GeneID" id="109703478"/>